<dbReference type="PROSITE" id="PS50994">
    <property type="entry name" value="INTEGRASE"/>
    <property type="match status" value="1"/>
</dbReference>
<organism evidence="3 4">
    <name type="scientific">Xiphophorus couchianus</name>
    <name type="common">Monterrey platyfish</name>
    <dbReference type="NCBI Taxonomy" id="32473"/>
    <lineage>
        <taxon>Eukaryota</taxon>
        <taxon>Metazoa</taxon>
        <taxon>Chordata</taxon>
        <taxon>Craniata</taxon>
        <taxon>Vertebrata</taxon>
        <taxon>Euteleostomi</taxon>
        <taxon>Actinopterygii</taxon>
        <taxon>Neopterygii</taxon>
        <taxon>Teleostei</taxon>
        <taxon>Neoteleostei</taxon>
        <taxon>Acanthomorphata</taxon>
        <taxon>Ovalentaria</taxon>
        <taxon>Atherinomorphae</taxon>
        <taxon>Cyprinodontiformes</taxon>
        <taxon>Poeciliidae</taxon>
        <taxon>Poeciliinae</taxon>
        <taxon>Xiphophorus</taxon>
    </lineage>
</organism>
<reference evidence="3" key="1">
    <citation type="submission" date="2025-08" db="UniProtKB">
        <authorList>
            <consortium name="Ensembl"/>
        </authorList>
    </citation>
    <scope>IDENTIFICATION</scope>
</reference>
<dbReference type="AlphaFoldDB" id="A0A3B5LJR9"/>
<protein>
    <recommendedName>
        <fullName evidence="2">Integrase catalytic domain-containing protein</fullName>
    </recommendedName>
</protein>
<dbReference type="PANTHER" id="PTHR37984:SF7">
    <property type="entry name" value="INTEGRASE CATALYTIC DOMAIN-CONTAINING PROTEIN"/>
    <property type="match status" value="1"/>
</dbReference>
<name>A0A3B5LJR9_9TELE</name>
<feature type="compositionally biased region" description="Polar residues" evidence="1">
    <location>
        <begin position="210"/>
        <end position="224"/>
    </location>
</feature>
<evidence type="ECO:0000313" key="4">
    <source>
        <dbReference type="Proteomes" id="UP000261380"/>
    </source>
</evidence>
<dbReference type="Gene3D" id="3.30.420.10">
    <property type="entry name" value="Ribonuclease H-like superfamily/Ribonuclease H"/>
    <property type="match status" value="1"/>
</dbReference>
<dbReference type="PANTHER" id="PTHR37984">
    <property type="entry name" value="PROTEIN CBG26694"/>
    <property type="match status" value="1"/>
</dbReference>
<dbReference type="GeneTree" id="ENSGT00490000044642"/>
<feature type="region of interest" description="Disordered" evidence="1">
    <location>
        <begin position="199"/>
        <end position="251"/>
    </location>
</feature>
<dbReference type="Ensembl" id="ENSXCOT00000012477.1">
    <property type="protein sequence ID" value="ENSXCOP00000012328.1"/>
    <property type="gene ID" value="ENSXCOG00000009321.1"/>
</dbReference>
<accession>A0A3B5LJR9</accession>
<dbReference type="GO" id="GO:0015074">
    <property type="term" value="P:DNA integration"/>
    <property type="evidence" value="ECO:0007669"/>
    <property type="project" value="InterPro"/>
</dbReference>
<evidence type="ECO:0000313" key="3">
    <source>
        <dbReference type="Ensembl" id="ENSXCOP00000012328.1"/>
    </source>
</evidence>
<dbReference type="InterPro" id="IPR001584">
    <property type="entry name" value="Integrase_cat-core"/>
</dbReference>
<sequence length="251" mass="28323">EPLLTSTLPEGPGHRLKGMFVRWRIPLDLVSDNVTQFTSTEFQDFTREYGFVHKASSPHYPQGNSNILKQPDPHLALMCNRATPSTATGVSPALLMTGREIRTTLQMMESKLQAAPVDRQKVRQKDNQTKSAYRFFHDCHHSAQPLPTLQPGQKVRIKLDGEKGWKTPAKIIAKYKEPCSYTVETENGTVLRRNQRHLQAVPQPTDRPDQLQSPDSPVELTSSFPPEDSSDSTARSPVQRQLKSINKKNPF</sequence>
<reference evidence="3" key="2">
    <citation type="submission" date="2025-09" db="UniProtKB">
        <authorList>
            <consortium name="Ensembl"/>
        </authorList>
    </citation>
    <scope>IDENTIFICATION</scope>
</reference>
<dbReference type="Proteomes" id="UP000261380">
    <property type="component" value="Unplaced"/>
</dbReference>
<dbReference type="InterPro" id="IPR036397">
    <property type="entry name" value="RNaseH_sf"/>
</dbReference>
<dbReference type="InterPro" id="IPR012337">
    <property type="entry name" value="RNaseH-like_sf"/>
</dbReference>
<dbReference type="InterPro" id="IPR050951">
    <property type="entry name" value="Retrovirus_Pol_polyprotein"/>
</dbReference>
<keyword evidence="4" id="KW-1185">Reference proteome</keyword>
<proteinExistence type="predicted"/>
<evidence type="ECO:0000259" key="2">
    <source>
        <dbReference type="PROSITE" id="PS50994"/>
    </source>
</evidence>
<evidence type="ECO:0000256" key="1">
    <source>
        <dbReference type="SAM" id="MobiDB-lite"/>
    </source>
</evidence>
<dbReference type="SUPFAM" id="SSF53098">
    <property type="entry name" value="Ribonuclease H-like"/>
    <property type="match status" value="1"/>
</dbReference>
<dbReference type="GO" id="GO:0003676">
    <property type="term" value="F:nucleic acid binding"/>
    <property type="evidence" value="ECO:0007669"/>
    <property type="project" value="InterPro"/>
</dbReference>
<dbReference type="STRING" id="32473.ENSXCOP00000012328"/>
<feature type="domain" description="Integrase catalytic" evidence="2">
    <location>
        <begin position="1"/>
        <end position="67"/>
    </location>
</feature>
<feature type="compositionally biased region" description="Polar residues" evidence="1">
    <location>
        <begin position="231"/>
        <end position="244"/>
    </location>
</feature>